<dbReference type="InterPro" id="IPR003593">
    <property type="entry name" value="AAA+_ATPase"/>
</dbReference>
<keyword evidence="5 7" id="KW-0067">ATP-binding</keyword>
<dbReference type="PROSITE" id="PS00211">
    <property type="entry name" value="ABC_TRANSPORTER_1"/>
    <property type="match status" value="1"/>
</dbReference>
<evidence type="ECO:0000313" key="8">
    <source>
        <dbReference type="Proteomes" id="UP001184614"/>
    </source>
</evidence>
<dbReference type="PANTHER" id="PTHR43776:SF7">
    <property type="entry name" value="D,D-DIPEPTIDE TRANSPORT ATP-BINDING PROTEIN DDPF-RELATED"/>
    <property type="match status" value="1"/>
</dbReference>
<dbReference type="InterPro" id="IPR027417">
    <property type="entry name" value="P-loop_NTPase"/>
</dbReference>
<reference evidence="7 8" key="1">
    <citation type="submission" date="2023-07" db="EMBL/GenBank/DDBJ databases">
        <title>Sorghum-associated microbial communities from plants grown in Nebraska, USA.</title>
        <authorList>
            <person name="Schachtman D."/>
        </authorList>
    </citation>
    <scope>NUCLEOTIDE SEQUENCE [LARGE SCALE GENOMIC DNA]</scope>
    <source>
        <strain evidence="7 8">DS1730</strain>
    </source>
</reference>
<comment type="similarity">
    <text evidence="2">Belongs to the ABC transporter superfamily.</text>
</comment>
<protein>
    <submittedName>
        <fullName evidence="7">Peptide/nickel transport system ATP-binding protein</fullName>
    </submittedName>
</protein>
<sequence>MNSAPMLEGRNLSARFGKRLVFEGVSLSLKRSSVYCISGPSGCGKTTLGRIFAGLNRPYKGEVTLNGCGLMSSERWPVQYLYQSPLSAMNPRWKIKKIIAESGDRDAETARMLGVDADWDDRYPHELSGGQLQRVSILRALGAKPDFLVADEITSALDPIAQAQIWHLLMGLTQKYELGIVAISHDTSLLSRIGDANNHFRLGP</sequence>
<dbReference type="InterPro" id="IPR017871">
    <property type="entry name" value="ABC_transporter-like_CS"/>
</dbReference>
<dbReference type="RefSeq" id="WP_310011153.1">
    <property type="nucleotide sequence ID" value="NZ_JAVDQT010000002.1"/>
</dbReference>
<evidence type="ECO:0000256" key="1">
    <source>
        <dbReference type="ARBA" id="ARBA00004533"/>
    </source>
</evidence>
<comment type="caution">
    <text evidence="7">The sequence shown here is derived from an EMBL/GenBank/DDBJ whole genome shotgun (WGS) entry which is preliminary data.</text>
</comment>
<evidence type="ECO:0000256" key="4">
    <source>
        <dbReference type="ARBA" id="ARBA00022741"/>
    </source>
</evidence>
<dbReference type="SMART" id="SM00382">
    <property type="entry name" value="AAA"/>
    <property type="match status" value="1"/>
</dbReference>
<dbReference type="SUPFAM" id="SSF52540">
    <property type="entry name" value="P-loop containing nucleoside triphosphate hydrolases"/>
    <property type="match status" value="1"/>
</dbReference>
<proteinExistence type="inferred from homology"/>
<dbReference type="InterPro" id="IPR003439">
    <property type="entry name" value="ABC_transporter-like_ATP-bd"/>
</dbReference>
<dbReference type="EMBL" id="JAVDQT010000002">
    <property type="protein sequence ID" value="MDR6431852.1"/>
    <property type="molecule type" value="Genomic_DNA"/>
</dbReference>
<feature type="domain" description="ABC transporter" evidence="6">
    <location>
        <begin position="7"/>
        <end position="204"/>
    </location>
</feature>
<keyword evidence="3" id="KW-0813">Transport</keyword>
<evidence type="ECO:0000256" key="5">
    <source>
        <dbReference type="ARBA" id="ARBA00022840"/>
    </source>
</evidence>
<dbReference type="Pfam" id="PF00005">
    <property type="entry name" value="ABC_tran"/>
    <property type="match status" value="1"/>
</dbReference>
<dbReference type="CDD" id="cd03257">
    <property type="entry name" value="ABC_NikE_OppD_transporters"/>
    <property type="match status" value="1"/>
</dbReference>
<accession>A0ABU1M748</accession>
<gene>
    <name evidence="7" type="ORF">J2782_001587</name>
</gene>
<organism evidence="7 8">
    <name type="scientific">Brucella pseudogrignonensis</name>
    <dbReference type="NCBI Taxonomy" id="419475"/>
    <lineage>
        <taxon>Bacteria</taxon>
        <taxon>Pseudomonadati</taxon>
        <taxon>Pseudomonadota</taxon>
        <taxon>Alphaproteobacteria</taxon>
        <taxon>Hyphomicrobiales</taxon>
        <taxon>Brucellaceae</taxon>
        <taxon>Brucella/Ochrobactrum group</taxon>
        <taxon>Brucella</taxon>
    </lineage>
</organism>
<keyword evidence="4" id="KW-0547">Nucleotide-binding</keyword>
<dbReference type="InterPro" id="IPR050319">
    <property type="entry name" value="ABC_transp_ATP-bind"/>
</dbReference>
<dbReference type="PANTHER" id="PTHR43776">
    <property type="entry name" value="TRANSPORT ATP-BINDING PROTEIN"/>
    <property type="match status" value="1"/>
</dbReference>
<evidence type="ECO:0000256" key="3">
    <source>
        <dbReference type="ARBA" id="ARBA00022448"/>
    </source>
</evidence>
<evidence type="ECO:0000313" key="7">
    <source>
        <dbReference type="EMBL" id="MDR6431852.1"/>
    </source>
</evidence>
<dbReference type="Proteomes" id="UP001184614">
    <property type="component" value="Unassembled WGS sequence"/>
</dbReference>
<name>A0ABU1M748_9HYPH</name>
<comment type="subcellular location">
    <subcellularLocation>
        <location evidence="1">Cell inner membrane</location>
    </subcellularLocation>
</comment>
<evidence type="ECO:0000256" key="2">
    <source>
        <dbReference type="ARBA" id="ARBA00005417"/>
    </source>
</evidence>
<dbReference type="Gene3D" id="3.40.50.300">
    <property type="entry name" value="P-loop containing nucleotide triphosphate hydrolases"/>
    <property type="match status" value="1"/>
</dbReference>
<evidence type="ECO:0000259" key="6">
    <source>
        <dbReference type="PROSITE" id="PS50893"/>
    </source>
</evidence>
<dbReference type="PROSITE" id="PS50893">
    <property type="entry name" value="ABC_TRANSPORTER_2"/>
    <property type="match status" value="1"/>
</dbReference>
<keyword evidence="8" id="KW-1185">Reference proteome</keyword>
<dbReference type="GO" id="GO:0005524">
    <property type="term" value="F:ATP binding"/>
    <property type="evidence" value="ECO:0007669"/>
    <property type="project" value="UniProtKB-KW"/>
</dbReference>